<reference evidence="2 3" key="1">
    <citation type="submission" date="2017-06" db="EMBL/GenBank/DDBJ databases">
        <title>Origin of plasmid-mediated fosfomycin resistance gene fosA3.</title>
        <authorList>
            <person name="Ito R."/>
            <person name="Pacey M.P."/>
            <person name="Doi Y."/>
        </authorList>
    </citation>
    <scope>NUCLEOTIDE SEQUENCE [LARGE SCALE GENOMIC DNA]</scope>
    <source>
        <strain evidence="2 3">YDC799</strain>
    </source>
</reference>
<gene>
    <name evidence="2" type="ORF">CEW81_10090</name>
</gene>
<dbReference type="AlphaFoldDB" id="A0A248KIY7"/>
<keyword evidence="1" id="KW-0812">Transmembrane</keyword>
<sequence length="88" mass="10673">MVRFSVFSLRQSANEADRRRRTTLDTMVEAFNTLLVYLLIAAINGWLLILWYQYNRRRTHSRRHARQASLQRTNLPAVLTLRRRLFRR</sequence>
<keyword evidence="1" id="KW-1133">Transmembrane helix</keyword>
<proteinExistence type="predicted"/>
<protein>
    <submittedName>
        <fullName evidence="2">Uncharacterized protein</fullName>
    </submittedName>
</protein>
<dbReference type="Proteomes" id="UP000197098">
    <property type="component" value="Chromosome"/>
</dbReference>
<dbReference type="InterPro" id="IPR023829">
    <property type="entry name" value="PGA_PgaD"/>
</dbReference>
<accession>A0A248KIY7</accession>
<feature type="transmembrane region" description="Helical" evidence="1">
    <location>
        <begin position="34"/>
        <end position="54"/>
    </location>
</feature>
<evidence type="ECO:0000313" key="3">
    <source>
        <dbReference type="Proteomes" id="UP000197098"/>
    </source>
</evidence>
<dbReference type="EMBL" id="CP022114">
    <property type="protein sequence ID" value="ASG63246.1"/>
    <property type="molecule type" value="Genomic_DNA"/>
</dbReference>
<name>A0A248KIY7_9ENTR</name>
<evidence type="ECO:0000256" key="1">
    <source>
        <dbReference type="SAM" id="Phobius"/>
    </source>
</evidence>
<organism evidence="2 3">
    <name type="scientific">Kluyvera genomosp. 3</name>
    <dbReference type="NCBI Taxonomy" id="2774055"/>
    <lineage>
        <taxon>Bacteria</taxon>
        <taxon>Pseudomonadati</taxon>
        <taxon>Pseudomonadota</taxon>
        <taxon>Gammaproteobacteria</taxon>
        <taxon>Enterobacterales</taxon>
        <taxon>Enterobacteriaceae</taxon>
        <taxon>Kluyvera</taxon>
    </lineage>
</organism>
<evidence type="ECO:0000313" key="2">
    <source>
        <dbReference type="EMBL" id="ASG63246.1"/>
    </source>
</evidence>
<dbReference type="Pfam" id="PF13994">
    <property type="entry name" value="PgaD"/>
    <property type="match status" value="1"/>
</dbReference>
<keyword evidence="1" id="KW-0472">Membrane</keyword>
<dbReference type="GO" id="GO:0043709">
    <property type="term" value="P:cell adhesion involved in single-species biofilm formation"/>
    <property type="evidence" value="ECO:0007669"/>
    <property type="project" value="InterPro"/>
</dbReference>